<dbReference type="AlphaFoldDB" id="A0A6B0R2N5"/>
<gene>
    <name evidence="1" type="ORF">E5288_WYG012045</name>
</gene>
<comment type="caution">
    <text evidence="1">The sequence shown here is derived from an EMBL/GenBank/DDBJ whole genome shotgun (WGS) entry which is preliminary data.</text>
</comment>
<sequence>MLKDRVLNIWFLNKTVVSEYEKHCQSHQLRTPRTAGTVSKFCFLSSARIMARGRKGPWRGSGFAAELADLALPAHACAGRKRAVSERTGGLRMLCPSLCPTLSPHRGPESQGSGWAVSFSGSRHLDVSVQVAQNRKTRNIRSSQTASLWNWRTPGVECGKPTVMVMNVSSHKSCSQSFLPDDFVNRIDALPSEPGRRISRVMGIRKQREQEANFTPEKKYRNQIQNQTFRRVKPGHHSRVPILPKQIRCADFSCGPSHGVERKLWNLPGAQTQNTGMQTPGCSHGSGVSVYGGGVSGANASGPKRRLDVKDLEHVRTTFLISDCDGTSRDRAAGEALTVSTHHRPVTYVSGDVQGLSTAGTASDILLLFSMKDQVQKVNLCVSSPTPAFDAEVGMGTPSPSRDGSAHVFWSLGKTVDALRCLKTVDTVVKSRIMAGQEHSFLAPPRLGLAVTCGWTVTIYVRSPAALRPPWRSQAPDTAALSCSPTCLRDAQSRAASWYRHCPPDPGSVWTANPQTPSLQMG</sequence>
<organism evidence="1 2">
    <name type="scientific">Bos mutus</name>
    <name type="common">wild yak</name>
    <dbReference type="NCBI Taxonomy" id="72004"/>
    <lineage>
        <taxon>Eukaryota</taxon>
        <taxon>Metazoa</taxon>
        <taxon>Chordata</taxon>
        <taxon>Craniata</taxon>
        <taxon>Vertebrata</taxon>
        <taxon>Euteleostomi</taxon>
        <taxon>Mammalia</taxon>
        <taxon>Eutheria</taxon>
        <taxon>Laurasiatheria</taxon>
        <taxon>Artiodactyla</taxon>
        <taxon>Ruminantia</taxon>
        <taxon>Pecora</taxon>
        <taxon>Bovidae</taxon>
        <taxon>Bovinae</taxon>
        <taxon>Bos</taxon>
    </lineage>
</organism>
<keyword evidence="2" id="KW-1185">Reference proteome</keyword>
<evidence type="ECO:0000313" key="2">
    <source>
        <dbReference type="Proteomes" id="UP000322234"/>
    </source>
</evidence>
<proteinExistence type="predicted"/>
<accession>A0A6B0R2N5</accession>
<name>A0A6B0R2N5_9CETA</name>
<dbReference type="Proteomes" id="UP000322234">
    <property type="component" value="Unassembled WGS sequence"/>
</dbReference>
<reference evidence="1" key="1">
    <citation type="submission" date="2019-10" db="EMBL/GenBank/DDBJ databases">
        <title>The sequence and de novo assembly of the wild yak genome.</title>
        <authorList>
            <person name="Liu Y."/>
        </authorList>
    </citation>
    <scope>NUCLEOTIDE SEQUENCE [LARGE SCALE GENOMIC DNA]</scope>
    <source>
        <strain evidence="1">WY2019</strain>
    </source>
</reference>
<protein>
    <submittedName>
        <fullName evidence="1">Uncharacterized protein</fullName>
    </submittedName>
</protein>
<dbReference type="EMBL" id="VBQZ03000019">
    <property type="protein sequence ID" value="MXQ84105.1"/>
    <property type="molecule type" value="Genomic_DNA"/>
</dbReference>
<evidence type="ECO:0000313" key="1">
    <source>
        <dbReference type="EMBL" id="MXQ84105.1"/>
    </source>
</evidence>